<evidence type="ECO:0000256" key="2">
    <source>
        <dbReference type="ARBA" id="ARBA00022525"/>
    </source>
</evidence>
<evidence type="ECO:0000256" key="4">
    <source>
        <dbReference type="ARBA" id="ARBA00023180"/>
    </source>
</evidence>
<evidence type="ECO:0000256" key="6">
    <source>
        <dbReference type="SAM" id="SignalP"/>
    </source>
</evidence>
<dbReference type="GO" id="GO:0005576">
    <property type="term" value="C:extracellular region"/>
    <property type="evidence" value="ECO:0007669"/>
    <property type="project" value="UniProtKB-SubCell"/>
</dbReference>
<dbReference type="EMBL" id="GANP01014340">
    <property type="protein sequence ID" value="JAB70128.1"/>
    <property type="molecule type" value="mRNA"/>
</dbReference>
<sequence>MKVVCIILLFVIAAGGADTNQDMTAGSPSTNRGTRSVKLYFPKFIKDPLKLADELIKLCDKDKETYSSNDHVAINDRLVDFKNCTFICKYKDTNVTKKLTRKYALRTR</sequence>
<dbReference type="Pfam" id="PF12115">
    <property type="entry name" value="Salp15"/>
    <property type="match status" value="1"/>
</dbReference>
<accession>V5HAM6</accession>
<keyword evidence="3 6" id="KW-0732">Signal</keyword>
<feature type="chain" id="PRO_5004735546" evidence="6">
    <location>
        <begin position="20"/>
        <end position="108"/>
    </location>
</feature>
<keyword evidence="4" id="KW-0325">Glycoprotein</keyword>
<reference evidence="7" key="1">
    <citation type="journal article" date="2015" name="Sci. Rep.">
        <title>Tissue- and time-dependent transcription in Ixodes ricinus salivary glands and midguts when blood feeding on the vertebrate host.</title>
        <authorList>
            <person name="Kotsyfakis M."/>
            <person name="Schwarz A."/>
            <person name="Erhart J."/>
            <person name="Ribeiro J.M."/>
        </authorList>
    </citation>
    <scope>NUCLEOTIDE SEQUENCE</scope>
    <source>
        <tissue evidence="7">Salivary gland and midgut</tissue>
    </source>
</reference>
<evidence type="ECO:0000256" key="1">
    <source>
        <dbReference type="ARBA" id="ARBA00004613"/>
    </source>
</evidence>
<keyword evidence="2" id="KW-0964">Secreted</keyword>
<comment type="similarity">
    <text evidence="5">Belongs to the salp15 family.</text>
</comment>
<name>V5HAM6_IXORI</name>
<evidence type="ECO:0000313" key="7">
    <source>
        <dbReference type="EMBL" id="JAB70128.1"/>
    </source>
</evidence>
<feature type="signal peptide" evidence="6">
    <location>
        <begin position="1"/>
        <end position="19"/>
    </location>
</feature>
<evidence type="ECO:0000256" key="5">
    <source>
        <dbReference type="ARBA" id="ARBA00034321"/>
    </source>
</evidence>
<dbReference type="AlphaFoldDB" id="V5HAM6"/>
<protein>
    <submittedName>
        <fullName evidence="7">Putative secreted salivary protein salp15 iper-2</fullName>
    </submittedName>
</protein>
<proteinExistence type="evidence at transcript level"/>
<comment type="subcellular location">
    <subcellularLocation>
        <location evidence="1">Secreted</location>
    </subcellularLocation>
</comment>
<evidence type="ECO:0000256" key="3">
    <source>
        <dbReference type="ARBA" id="ARBA00022729"/>
    </source>
</evidence>
<organism evidence="7">
    <name type="scientific">Ixodes ricinus</name>
    <name type="common">Common tick</name>
    <name type="synonym">Acarus ricinus</name>
    <dbReference type="NCBI Taxonomy" id="34613"/>
    <lineage>
        <taxon>Eukaryota</taxon>
        <taxon>Metazoa</taxon>
        <taxon>Ecdysozoa</taxon>
        <taxon>Arthropoda</taxon>
        <taxon>Chelicerata</taxon>
        <taxon>Arachnida</taxon>
        <taxon>Acari</taxon>
        <taxon>Parasitiformes</taxon>
        <taxon>Ixodida</taxon>
        <taxon>Ixodoidea</taxon>
        <taxon>Ixodidae</taxon>
        <taxon>Ixodinae</taxon>
        <taxon>Ixodes</taxon>
    </lineage>
</organism>
<dbReference type="InterPro" id="IPR021971">
    <property type="entry name" value="Salp15"/>
</dbReference>